<comment type="caution">
    <text evidence="1">The sequence shown here is derived from an EMBL/GenBank/DDBJ whole genome shotgun (WGS) entry which is preliminary data.</text>
</comment>
<organism evidence="1 2">
    <name type="scientific">Lonsdalea iberica</name>
    <dbReference type="NCBI Taxonomy" id="1082703"/>
    <lineage>
        <taxon>Bacteria</taxon>
        <taxon>Pseudomonadati</taxon>
        <taxon>Pseudomonadota</taxon>
        <taxon>Gammaproteobacteria</taxon>
        <taxon>Enterobacterales</taxon>
        <taxon>Pectobacteriaceae</taxon>
        <taxon>Lonsdalea</taxon>
    </lineage>
</organism>
<gene>
    <name evidence="1" type="ORF">AU512_09925</name>
</gene>
<sequence>MQIITIIIIFKQEFYLACNLFEIIEKCLLASSITSFAVGQNTHGVNGFDYSAPFGSSLGIGIGIGRKINKI</sequence>
<proteinExistence type="predicted"/>
<evidence type="ECO:0000313" key="1">
    <source>
        <dbReference type="EMBL" id="OSN10149.1"/>
    </source>
</evidence>
<dbReference type="EMBL" id="LUTQ01000027">
    <property type="protein sequence ID" value="OSN10149.1"/>
    <property type="molecule type" value="Genomic_DNA"/>
</dbReference>
<protein>
    <submittedName>
        <fullName evidence="1">Uncharacterized protein</fullName>
    </submittedName>
</protein>
<accession>A0ABX3XFU1</accession>
<keyword evidence="2" id="KW-1185">Reference proteome</keyword>
<reference evidence="1 2" key="1">
    <citation type="submission" date="2016-02" db="EMBL/GenBank/DDBJ databases">
        <title>Species-wide whole genome sequencing reveals diversity, host range in Lonsdalea quercina.</title>
        <authorList>
            <person name="Li Y."/>
        </authorList>
    </citation>
    <scope>NUCLEOTIDE SEQUENCE [LARGE SCALE GENOMIC DNA]</scope>
    <source>
        <strain evidence="1 2">LMG 26265</strain>
    </source>
</reference>
<evidence type="ECO:0000313" key="2">
    <source>
        <dbReference type="Proteomes" id="UP000194040"/>
    </source>
</evidence>
<name>A0ABX3XFU1_9GAMM</name>
<dbReference type="Proteomes" id="UP000194040">
    <property type="component" value="Unassembled WGS sequence"/>
</dbReference>